<dbReference type="GO" id="GO:0005730">
    <property type="term" value="C:nucleolus"/>
    <property type="evidence" value="ECO:0007669"/>
    <property type="project" value="InterPro"/>
</dbReference>
<evidence type="ECO:0000256" key="2">
    <source>
        <dbReference type="ARBA" id="ARBA00006809"/>
    </source>
</evidence>
<evidence type="ECO:0000313" key="6">
    <source>
        <dbReference type="Proteomes" id="UP000314986"/>
    </source>
</evidence>
<comment type="similarity">
    <text evidence="2">Belongs to the MYBBP1A family.</text>
</comment>
<accession>A0A4W3JLI1</accession>
<keyword evidence="3" id="KW-0539">Nucleus</keyword>
<comment type="subcellular location">
    <subcellularLocation>
        <location evidence="1">Nucleus</location>
    </subcellularLocation>
</comment>
<dbReference type="PANTHER" id="PTHR13213">
    <property type="entry name" value="MYB-BINDING PROTEIN 1A FAMILY MEMBER"/>
    <property type="match status" value="1"/>
</dbReference>
<sequence length="1005" mass="114006">MAAAAGSEEPSGAGSPGTGAKAIDTKSLLKQNREFLDFFWDIAKPEQAVRLRAVEGLLAYLRNPGKDDELKYALNRLIEGLAATREIARPGFSLALAQLLQFYEEIPLQTVLEQIKDKHNVQKVKKKLIRNAAFGNLFGVLALSQSGRLPKEPKVLLQCVQLLQSLAQFKDHLRDLPRQTILDILSETPEAVFKNILFEALQSDLSSAFNTPEQLHLLLVAIQRFPQALKPTKLKALLGSTTIVTRENIPKLTEMLKIAAKSMKKANALPELGADLLRVALKEDAFELFWKDVVETRLLQDHSGLNSYLCFRLLGHALPLLTLPQLQLVLTGPVMQHYGEHVLIAQLPGRFKFASEMERNLDSFFDSVTDPEKQLAVLTGFSCLTNQGYPVISSYWKVIPRLQPSALSRYVDWLKNMFTSPDLDTCLDFSTKRQKLNPEAKDPVQHSVLRLRKWIVARLTSIVEKERKKEEDLVMDIARFIFFHAFCETKQSTPDIPETEASLSVPLDTATRDLVATSFFGLLHCLNCLPRLGDTGVPGSVKEKHIQGMTADGNLWIYCVVRYVNALLFQKKCVQFVQPFTKTERAAWDRMLQAVEDLQTKATKATSLKTSAFQLLFLLVGIHLFKVLQLSDEEEPDWVEMVIEILLSLLSQQSRLMRHVSKMVFARICPHLTKRGLQLILAVNDEESAVVVTDDSEDKKRKQLAGDQNEELIDGDDSSSEEEEEDADADEEEDESEDNDEEEDVDDAFRMELMKVLQGGKTVESSDDDLDDEAMMTMDKNIASLFAEHQKHVQAKKDAKEKMRKEQILRRDFKIKVLDLIEVLITKQPENPLIFDIMEPMLAILEGTMRSHNDEQEQTFLRKTAFIFRNQLCKAKRYCHSGWEMREDLHELMERLVTRACKQADSSVAHYHFSGALYIFRVLKGNAIDPMLDGIGSLDLARTTVIFKEALTAFMTRRKCSVTGPMLLDLISRFPVMCSSLLRPTIKYITDGVRQHQQVMNQMPR</sequence>
<name>A0A4W3JLI1_CALMI</name>
<reference evidence="6" key="2">
    <citation type="journal article" date="2007" name="PLoS Biol.">
        <title>Survey sequencing and comparative analysis of the elephant shark (Callorhinchus milii) genome.</title>
        <authorList>
            <person name="Venkatesh B."/>
            <person name="Kirkness E.F."/>
            <person name="Loh Y.H."/>
            <person name="Halpern A.L."/>
            <person name="Lee A.P."/>
            <person name="Johnson J."/>
            <person name="Dandona N."/>
            <person name="Viswanathan L.D."/>
            <person name="Tay A."/>
            <person name="Venter J.C."/>
            <person name="Strausberg R.L."/>
            <person name="Brenner S."/>
        </authorList>
    </citation>
    <scope>NUCLEOTIDE SEQUENCE [LARGE SCALE GENOMIC DNA]</scope>
</reference>
<evidence type="ECO:0000256" key="1">
    <source>
        <dbReference type="ARBA" id="ARBA00004123"/>
    </source>
</evidence>
<feature type="compositionally biased region" description="Low complexity" evidence="4">
    <location>
        <begin position="1"/>
        <end position="13"/>
    </location>
</feature>
<feature type="region of interest" description="Disordered" evidence="4">
    <location>
        <begin position="691"/>
        <end position="746"/>
    </location>
</feature>
<evidence type="ECO:0000256" key="3">
    <source>
        <dbReference type="ARBA" id="ARBA00023242"/>
    </source>
</evidence>
<reference evidence="5" key="4">
    <citation type="submission" date="2025-08" db="UniProtKB">
        <authorList>
            <consortium name="Ensembl"/>
        </authorList>
    </citation>
    <scope>IDENTIFICATION</scope>
</reference>
<dbReference type="GO" id="GO:0003723">
    <property type="term" value="F:RNA binding"/>
    <property type="evidence" value="ECO:0007669"/>
    <property type="project" value="TreeGrafter"/>
</dbReference>
<feature type="region of interest" description="Disordered" evidence="4">
    <location>
        <begin position="1"/>
        <end position="20"/>
    </location>
</feature>
<reference evidence="6" key="3">
    <citation type="journal article" date="2014" name="Nature">
        <title>Elephant shark genome provides unique insights into gnathostome evolution.</title>
        <authorList>
            <consortium name="International Elephant Shark Genome Sequencing Consortium"/>
            <person name="Venkatesh B."/>
            <person name="Lee A.P."/>
            <person name="Ravi V."/>
            <person name="Maurya A.K."/>
            <person name="Lian M.M."/>
            <person name="Swann J.B."/>
            <person name="Ohta Y."/>
            <person name="Flajnik M.F."/>
            <person name="Sutoh Y."/>
            <person name="Kasahara M."/>
            <person name="Hoon S."/>
            <person name="Gangu V."/>
            <person name="Roy S.W."/>
            <person name="Irimia M."/>
            <person name="Korzh V."/>
            <person name="Kondrychyn I."/>
            <person name="Lim Z.W."/>
            <person name="Tay B.H."/>
            <person name="Tohari S."/>
            <person name="Kong K.W."/>
            <person name="Ho S."/>
            <person name="Lorente-Galdos B."/>
            <person name="Quilez J."/>
            <person name="Marques-Bonet T."/>
            <person name="Raney B.J."/>
            <person name="Ingham P.W."/>
            <person name="Tay A."/>
            <person name="Hillier L.W."/>
            <person name="Minx P."/>
            <person name="Boehm T."/>
            <person name="Wilson R.K."/>
            <person name="Brenner S."/>
            <person name="Warren W.C."/>
        </authorList>
    </citation>
    <scope>NUCLEOTIDE SEQUENCE [LARGE SCALE GENOMIC DNA]</scope>
</reference>
<dbReference type="PANTHER" id="PTHR13213:SF2">
    <property type="entry name" value="MYB-BINDING PROTEIN 1A"/>
    <property type="match status" value="1"/>
</dbReference>
<dbReference type="GeneTree" id="ENSGT00390000017457"/>
<dbReference type="GO" id="GO:0003714">
    <property type="term" value="F:transcription corepressor activity"/>
    <property type="evidence" value="ECO:0007669"/>
    <property type="project" value="TreeGrafter"/>
</dbReference>
<protein>
    <submittedName>
        <fullName evidence="5">MYB binding protein (P160) 1a</fullName>
    </submittedName>
</protein>
<evidence type="ECO:0000313" key="5">
    <source>
        <dbReference type="Ensembl" id="ENSCMIP00000044329.1"/>
    </source>
</evidence>
<feature type="compositionally biased region" description="Acidic residues" evidence="4">
    <location>
        <begin position="708"/>
        <end position="746"/>
    </location>
</feature>
<keyword evidence="6" id="KW-1185">Reference proteome</keyword>
<evidence type="ECO:0000256" key="4">
    <source>
        <dbReference type="SAM" id="MobiDB-lite"/>
    </source>
</evidence>
<dbReference type="Proteomes" id="UP000314986">
    <property type="component" value="Unassembled WGS sequence"/>
</dbReference>
<dbReference type="SUPFAM" id="SSF48371">
    <property type="entry name" value="ARM repeat"/>
    <property type="match status" value="1"/>
</dbReference>
<reference evidence="6" key="1">
    <citation type="journal article" date="2006" name="Science">
        <title>Ancient noncoding elements conserved in the human genome.</title>
        <authorList>
            <person name="Venkatesh B."/>
            <person name="Kirkness E.F."/>
            <person name="Loh Y.H."/>
            <person name="Halpern A.L."/>
            <person name="Lee A.P."/>
            <person name="Johnson J."/>
            <person name="Dandona N."/>
            <person name="Viswanathan L.D."/>
            <person name="Tay A."/>
            <person name="Venter J.C."/>
            <person name="Strausberg R.L."/>
            <person name="Brenner S."/>
        </authorList>
    </citation>
    <scope>NUCLEOTIDE SEQUENCE [LARGE SCALE GENOMIC DNA]</scope>
</reference>
<dbReference type="GO" id="GO:0043565">
    <property type="term" value="F:sequence-specific DNA binding"/>
    <property type="evidence" value="ECO:0007669"/>
    <property type="project" value="TreeGrafter"/>
</dbReference>
<reference evidence="5" key="5">
    <citation type="submission" date="2025-09" db="UniProtKB">
        <authorList>
            <consortium name="Ensembl"/>
        </authorList>
    </citation>
    <scope>IDENTIFICATION</scope>
</reference>
<organism evidence="5 6">
    <name type="scientific">Callorhinchus milii</name>
    <name type="common">Ghost shark</name>
    <dbReference type="NCBI Taxonomy" id="7868"/>
    <lineage>
        <taxon>Eukaryota</taxon>
        <taxon>Metazoa</taxon>
        <taxon>Chordata</taxon>
        <taxon>Craniata</taxon>
        <taxon>Vertebrata</taxon>
        <taxon>Chondrichthyes</taxon>
        <taxon>Holocephali</taxon>
        <taxon>Chimaeriformes</taxon>
        <taxon>Callorhinchidae</taxon>
        <taxon>Callorhinchus</taxon>
    </lineage>
</organism>
<dbReference type="AlphaFoldDB" id="A0A4W3JLI1"/>
<proteinExistence type="inferred from homology"/>
<dbReference type="Ensembl" id="ENSCMIT00000044965.1">
    <property type="protein sequence ID" value="ENSCMIP00000044329.1"/>
    <property type="gene ID" value="ENSCMIG00000018350.1"/>
</dbReference>
<dbReference type="InterPro" id="IPR007015">
    <property type="entry name" value="DNA_pol_V/MYBBP1A"/>
</dbReference>
<gene>
    <name evidence="5" type="primary">mybbp1a</name>
</gene>
<dbReference type="InterPro" id="IPR016024">
    <property type="entry name" value="ARM-type_fold"/>
</dbReference>
<dbReference type="Pfam" id="PF04931">
    <property type="entry name" value="DNA_pol_phi"/>
    <property type="match status" value="2"/>
</dbReference>